<keyword evidence="5" id="KW-1185">Reference proteome</keyword>
<dbReference type="SUPFAM" id="SSF53756">
    <property type="entry name" value="UDP-Glycosyltransferase/glycogen phosphorylase"/>
    <property type="match status" value="1"/>
</dbReference>
<feature type="domain" description="Glycosyltransferase subfamily 4-like N-terminal" evidence="3">
    <location>
        <begin position="24"/>
        <end position="157"/>
    </location>
</feature>
<dbReference type="InterPro" id="IPR001296">
    <property type="entry name" value="Glyco_trans_1"/>
</dbReference>
<dbReference type="GO" id="GO:0009103">
    <property type="term" value="P:lipopolysaccharide biosynthetic process"/>
    <property type="evidence" value="ECO:0007669"/>
    <property type="project" value="TreeGrafter"/>
</dbReference>
<dbReference type="RefSeq" id="WP_198882043.1">
    <property type="nucleotide sequence ID" value="NZ_JAEKJA010000007.1"/>
</dbReference>
<keyword evidence="1" id="KW-0808">Transferase</keyword>
<dbReference type="PANTHER" id="PTHR46401:SF2">
    <property type="entry name" value="GLYCOSYLTRANSFERASE WBBK-RELATED"/>
    <property type="match status" value="1"/>
</dbReference>
<dbReference type="EMBL" id="JAEKJA010000007">
    <property type="protein sequence ID" value="MBJ3776166.1"/>
    <property type="molecule type" value="Genomic_DNA"/>
</dbReference>
<dbReference type="PANTHER" id="PTHR46401">
    <property type="entry name" value="GLYCOSYLTRANSFERASE WBBK-RELATED"/>
    <property type="match status" value="1"/>
</dbReference>
<dbReference type="InterPro" id="IPR028098">
    <property type="entry name" value="Glyco_trans_4-like_N"/>
</dbReference>
<dbReference type="Pfam" id="PF13439">
    <property type="entry name" value="Glyco_transf_4"/>
    <property type="match status" value="1"/>
</dbReference>
<dbReference type="Proteomes" id="UP000609531">
    <property type="component" value="Unassembled WGS sequence"/>
</dbReference>
<dbReference type="Gene3D" id="3.40.50.2000">
    <property type="entry name" value="Glycogen Phosphorylase B"/>
    <property type="match status" value="2"/>
</dbReference>
<evidence type="ECO:0000313" key="5">
    <source>
        <dbReference type="Proteomes" id="UP000609531"/>
    </source>
</evidence>
<gene>
    <name evidence="4" type="ORF">JCR33_10735</name>
</gene>
<dbReference type="GO" id="GO:0016757">
    <property type="term" value="F:glycosyltransferase activity"/>
    <property type="evidence" value="ECO:0007669"/>
    <property type="project" value="InterPro"/>
</dbReference>
<feature type="domain" description="Glycosyl transferase family 1" evidence="2">
    <location>
        <begin position="168"/>
        <end position="325"/>
    </location>
</feature>
<organism evidence="4 5">
    <name type="scientific">Acuticoccus mangrovi</name>
    <dbReference type="NCBI Taxonomy" id="2796142"/>
    <lineage>
        <taxon>Bacteria</taxon>
        <taxon>Pseudomonadati</taxon>
        <taxon>Pseudomonadota</taxon>
        <taxon>Alphaproteobacteria</taxon>
        <taxon>Hyphomicrobiales</taxon>
        <taxon>Amorphaceae</taxon>
        <taxon>Acuticoccus</taxon>
    </lineage>
</organism>
<evidence type="ECO:0000259" key="3">
    <source>
        <dbReference type="Pfam" id="PF13439"/>
    </source>
</evidence>
<dbReference type="AlphaFoldDB" id="A0A934IPA8"/>
<evidence type="ECO:0000313" key="4">
    <source>
        <dbReference type="EMBL" id="MBJ3776166.1"/>
    </source>
</evidence>
<proteinExistence type="predicted"/>
<evidence type="ECO:0000256" key="1">
    <source>
        <dbReference type="ARBA" id="ARBA00022679"/>
    </source>
</evidence>
<dbReference type="CDD" id="cd03801">
    <property type="entry name" value="GT4_PimA-like"/>
    <property type="match status" value="1"/>
</dbReference>
<protein>
    <submittedName>
        <fullName evidence="4">Glycosyltransferase family 4 protein</fullName>
    </submittedName>
</protein>
<name>A0A934IPA8_9HYPH</name>
<accession>A0A934IPA8</accession>
<evidence type="ECO:0000259" key="2">
    <source>
        <dbReference type="Pfam" id="PF00534"/>
    </source>
</evidence>
<comment type="caution">
    <text evidence="4">The sequence shown here is derived from an EMBL/GenBank/DDBJ whole genome shotgun (WGS) entry which is preliminary data.</text>
</comment>
<sequence>MRPITFAYPGDLDTLTGGYGYDRRLIEALKAAGHTVTPLALGDGFPDPDGPTLDGALSRLAAVPATTTLLVDGLAYGALPAEGLERVAAPIVAVVHHPLALETGVAPDAAPAIAARERAALTHARAVVVTSRHTRDTLVADYGVAADAIHVAVPGLDGAWHQSTARRPARPPRIVSVASIVPRKGFDILVAALAKVSDLAWNATIIGSLDRAPDAVVALANQIAAAGLGRRIAFIGEAGQAEIRAVYREASLFALASRYEGFGMVFAEAMASGLPIVATRGGAIPDVVPETAGILVDVDAADAFAAALRTVLTGPALSERLSAGAAAAAKTFDGWEETGAIVSRLVQELQG</sequence>
<reference evidence="4" key="1">
    <citation type="submission" date="2020-12" db="EMBL/GenBank/DDBJ databases">
        <title>Bacterial taxonomy.</title>
        <authorList>
            <person name="Pan X."/>
        </authorList>
    </citation>
    <scope>NUCLEOTIDE SEQUENCE</scope>
    <source>
        <strain evidence="4">B2012</strain>
    </source>
</reference>
<dbReference type="Pfam" id="PF00534">
    <property type="entry name" value="Glycos_transf_1"/>
    <property type="match status" value="1"/>
</dbReference>